<dbReference type="Proteomes" id="UP000241394">
    <property type="component" value="Chromosome LG25"/>
</dbReference>
<keyword evidence="3" id="KW-1185">Reference proteome</keyword>
<sequence length="211" mass="22995">MAFYANEEEVWKCPKHPSKRRRNGICPICLRDRLITLCPECANVRPCACCATTTSSSSSSSSSLSILSSATGGDAGRVSNLVDGEAAFRRSRSVAIPFLRSRFSGDRDSTGNKPPTPASRSKSSLWSAFRTNKNKKGEDETAKPNDAVTKDDYAQRMMMRSRSVSVPVTSRSVAGSSSAKGRSWYFPSPIQVFRLSKTSKVVQERSPLRGG</sequence>
<dbReference type="AlphaFoldDB" id="A0A2R6PIF1"/>
<evidence type="ECO:0000313" key="3">
    <source>
        <dbReference type="Proteomes" id="UP000241394"/>
    </source>
</evidence>
<evidence type="ECO:0000256" key="1">
    <source>
        <dbReference type="SAM" id="MobiDB-lite"/>
    </source>
</evidence>
<dbReference type="OrthoDB" id="691764at2759"/>
<evidence type="ECO:0000313" key="2">
    <source>
        <dbReference type="EMBL" id="PSR91629.1"/>
    </source>
</evidence>
<organism evidence="2 3">
    <name type="scientific">Actinidia chinensis var. chinensis</name>
    <name type="common">Chinese soft-hair kiwi</name>
    <dbReference type="NCBI Taxonomy" id="1590841"/>
    <lineage>
        <taxon>Eukaryota</taxon>
        <taxon>Viridiplantae</taxon>
        <taxon>Streptophyta</taxon>
        <taxon>Embryophyta</taxon>
        <taxon>Tracheophyta</taxon>
        <taxon>Spermatophyta</taxon>
        <taxon>Magnoliopsida</taxon>
        <taxon>eudicotyledons</taxon>
        <taxon>Gunneridae</taxon>
        <taxon>Pentapetalae</taxon>
        <taxon>asterids</taxon>
        <taxon>Ericales</taxon>
        <taxon>Actinidiaceae</taxon>
        <taxon>Actinidia</taxon>
    </lineage>
</organism>
<accession>A0A2R6PIF1</accession>
<dbReference type="OMA" id="EEVWKCA"/>
<dbReference type="Gramene" id="PSR91629">
    <property type="protein sequence ID" value="PSR91629"/>
    <property type="gene ID" value="CEY00_Acc29010"/>
</dbReference>
<reference evidence="2 3" key="1">
    <citation type="submission" date="2017-07" db="EMBL/GenBank/DDBJ databases">
        <title>An improved, manually edited Actinidia chinensis var. chinensis (kiwifruit) genome highlights the challenges associated with draft genomes and gene prediction in plants.</title>
        <authorList>
            <person name="Pilkington S."/>
            <person name="Crowhurst R."/>
            <person name="Hilario E."/>
            <person name="Nardozza S."/>
            <person name="Fraser L."/>
            <person name="Peng Y."/>
            <person name="Gunaseelan K."/>
            <person name="Simpson R."/>
            <person name="Tahir J."/>
            <person name="Deroles S."/>
            <person name="Templeton K."/>
            <person name="Luo Z."/>
            <person name="Davy M."/>
            <person name="Cheng C."/>
            <person name="Mcneilage M."/>
            <person name="Scaglione D."/>
            <person name="Liu Y."/>
            <person name="Zhang Q."/>
            <person name="Datson P."/>
            <person name="De Silva N."/>
            <person name="Gardiner S."/>
            <person name="Bassett H."/>
            <person name="Chagne D."/>
            <person name="Mccallum J."/>
            <person name="Dzierzon H."/>
            <person name="Deng C."/>
            <person name="Wang Y.-Y."/>
            <person name="Barron N."/>
            <person name="Manako K."/>
            <person name="Bowen J."/>
            <person name="Foster T."/>
            <person name="Erridge Z."/>
            <person name="Tiffin H."/>
            <person name="Waite C."/>
            <person name="Davies K."/>
            <person name="Grierson E."/>
            <person name="Laing W."/>
            <person name="Kirk R."/>
            <person name="Chen X."/>
            <person name="Wood M."/>
            <person name="Montefiori M."/>
            <person name="Brummell D."/>
            <person name="Schwinn K."/>
            <person name="Catanach A."/>
            <person name="Fullerton C."/>
            <person name="Li D."/>
            <person name="Meiyalaghan S."/>
            <person name="Nieuwenhuizen N."/>
            <person name="Read N."/>
            <person name="Prakash R."/>
            <person name="Hunter D."/>
            <person name="Zhang H."/>
            <person name="Mckenzie M."/>
            <person name="Knabel M."/>
            <person name="Harris A."/>
            <person name="Allan A."/>
            <person name="Chen A."/>
            <person name="Janssen B."/>
            <person name="Plunkett B."/>
            <person name="Dwamena C."/>
            <person name="Voogd C."/>
            <person name="Leif D."/>
            <person name="Lafferty D."/>
            <person name="Souleyre E."/>
            <person name="Varkonyi-Gasic E."/>
            <person name="Gambi F."/>
            <person name="Hanley J."/>
            <person name="Yao J.-L."/>
            <person name="Cheung J."/>
            <person name="David K."/>
            <person name="Warren B."/>
            <person name="Marsh K."/>
            <person name="Snowden K."/>
            <person name="Lin-Wang K."/>
            <person name="Brian L."/>
            <person name="Martinez-Sanchez M."/>
            <person name="Wang M."/>
            <person name="Ileperuma N."/>
            <person name="Macnee N."/>
            <person name="Campin R."/>
            <person name="Mcatee P."/>
            <person name="Drummond R."/>
            <person name="Espley R."/>
            <person name="Ireland H."/>
            <person name="Wu R."/>
            <person name="Atkinson R."/>
            <person name="Karunairetnam S."/>
            <person name="Bulley S."/>
            <person name="Chunkath S."/>
            <person name="Hanley Z."/>
            <person name="Storey R."/>
            <person name="Thrimawithana A."/>
            <person name="Thomson S."/>
            <person name="David C."/>
            <person name="Testolin R."/>
        </authorList>
    </citation>
    <scope>NUCLEOTIDE SEQUENCE [LARGE SCALE GENOMIC DNA]</scope>
    <source>
        <strain evidence="3">cv. Red5</strain>
        <tissue evidence="2">Young leaf</tissue>
    </source>
</reference>
<proteinExistence type="predicted"/>
<feature type="region of interest" description="Disordered" evidence="1">
    <location>
        <begin position="104"/>
        <end position="125"/>
    </location>
</feature>
<dbReference type="PANTHER" id="PTHR34197">
    <property type="entry name" value="OS04G0591300 PROTEIN"/>
    <property type="match status" value="1"/>
</dbReference>
<protein>
    <submittedName>
        <fullName evidence="2">Uncharacterized protein</fullName>
    </submittedName>
</protein>
<gene>
    <name evidence="2" type="ORF">CEY00_Acc29010</name>
</gene>
<dbReference type="FunCoup" id="A0A2R6PIF1">
    <property type="interactions" value="22"/>
</dbReference>
<name>A0A2R6PIF1_ACTCC</name>
<dbReference type="EMBL" id="NKQK01000025">
    <property type="protein sequence ID" value="PSR91629.1"/>
    <property type="molecule type" value="Genomic_DNA"/>
</dbReference>
<feature type="compositionally biased region" description="Low complexity" evidence="1">
    <location>
        <begin position="55"/>
        <end position="69"/>
    </location>
</feature>
<feature type="compositionally biased region" description="Low complexity" evidence="1">
    <location>
        <begin position="160"/>
        <end position="173"/>
    </location>
</feature>
<feature type="region of interest" description="Disordered" evidence="1">
    <location>
        <begin position="53"/>
        <end position="73"/>
    </location>
</feature>
<feature type="region of interest" description="Disordered" evidence="1">
    <location>
        <begin position="160"/>
        <end position="181"/>
    </location>
</feature>
<comment type="caution">
    <text evidence="2">The sequence shown here is derived from an EMBL/GenBank/DDBJ whole genome shotgun (WGS) entry which is preliminary data.</text>
</comment>
<dbReference type="PANTHER" id="PTHR34197:SF2">
    <property type="entry name" value="OS04G0591300 PROTEIN"/>
    <property type="match status" value="1"/>
</dbReference>
<dbReference type="STRING" id="1590841.A0A2R6PIF1"/>
<reference evidence="3" key="2">
    <citation type="journal article" date="2018" name="BMC Genomics">
        <title>A manually annotated Actinidia chinensis var. chinensis (kiwifruit) genome highlights the challenges associated with draft genomes and gene prediction in plants.</title>
        <authorList>
            <person name="Pilkington S.M."/>
            <person name="Crowhurst R."/>
            <person name="Hilario E."/>
            <person name="Nardozza S."/>
            <person name="Fraser L."/>
            <person name="Peng Y."/>
            <person name="Gunaseelan K."/>
            <person name="Simpson R."/>
            <person name="Tahir J."/>
            <person name="Deroles S.C."/>
            <person name="Templeton K."/>
            <person name="Luo Z."/>
            <person name="Davy M."/>
            <person name="Cheng C."/>
            <person name="McNeilage M."/>
            <person name="Scaglione D."/>
            <person name="Liu Y."/>
            <person name="Zhang Q."/>
            <person name="Datson P."/>
            <person name="De Silva N."/>
            <person name="Gardiner S.E."/>
            <person name="Bassett H."/>
            <person name="Chagne D."/>
            <person name="McCallum J."/>
            <person name="Dzierzon H."/>
            <person name="Deng C."/>
            <person name="Wang Y.Y."/>
            <person name="Barron L."/>
            <person name="Manako K."/>
            <person name="Bowen J."/>
            <person name="Foster T.M."/>
            <person name="Erridge Z.A."/>
            <person name="Tiffin H."/>
            <person name="Waite C.N."/>
            <person name="Davies K.M."/>
            <person name="Grierson E.P."/>
            <person name="Laing W.A."/>
            <person name="Kirk R."/>
            <person name="Chen X."/>
            <person name="Wood M."/>
            <person name="Montefiori M."/>
            <person name="Brummell D.A."/>
            <person name="Schwinn K.E."/>
            <person name="Catanach A."/>
            <person name="Fullerton C."/>
            <person name="Li D."/>
            <person name="Meiyalaghan S."/>
            <person name="Nieuwenhuizen N."/>
            <person name="Read N."/>
            <person name="Prakash R."/>
            <person name="Hunter D."/>
            <person name="Zhang H."/>
            <person name="McKenzie M."/>
            <person name="Knabel M."/>
            <person name="Harris A."/>
            <person name="Allan A.C."/>
            <person name="Gleave A."/>
            <person name="Chen A."/>
            <person name="Janssen B.J."/>
            <person name="Plunkett B."/>
            <person name="Ampomah-Dwamena C."/>
            <person name="Voogd C."/>
            <person name="Leif D."/>
            <person name="Lafferty D."/>
            <person name="Souleyre E.J.F."/>
            <person name="Varkonyi-Gasic E."/>
            <person name="Gambi F."/>
            <person name="Hanley J."/>
            <person name="Yao J.L."/>
            <person name="Cheung J."/>
            <person name="David K.M."/>
            <person name="Warren B."/>
            <person name="Marsh K."/>
            <person name="Snowden K.C."/>
            <person name="Lin-Wang K."/>
            <person name="Brian L."/>
            <person name="Martinez-Sanchez M."/>
            <person name="Wang M."/>
            <person name="Ileperuma N."/>
            <person name="Macnee N."/>
            <person name="Campin R."/>
            <person name="McAtee P."/>
            <person name="Drummond R.S.M."/>
            <person name="Espley R.V."/>
            <person name="Ireland H.S."/>
            <person name="Wu R."/>
            <person name="Atkinson R.G."/>
            <person name="Karunairetnam S."/>
            <person name="Bulley S."/>
            <person name="Chunkath S."/>
            <person name="Hanley Z."/>
            <person name="Storey R."/>
            <person name="Thrimawithana A.H."/>
            <person name="Thomson S."/>
            <person name="David C."/>
            <person name="Testolin R."/>
            <person name="Huang H."/>
            <person name="Hellens R.P."/>
            <person name="Schaffer R.J."/>
        </authorList>
    </citation>
    <scope>NUCLEOTIDE SEQUENCE [LARGE SCALE GENOMIC DNA]</scope>
    <source>
        <strain evidence="3">cv. Red5</strain>
    </source>
</reference>
<dbReference type="InParanoid" id="A0A2R6PIF1"/>